<gene>
    <name evidence="6" type="ORF">SR858_13760</name>
</gene>
<dbReference type="Proteomes" id="UP001326110">
    <property type="component" value="Chromosome"/>
</dbReference>
<reference evidence="6 7" key="1">
    <citation type="submission" date="2023-11" db="EMBL/GenBank/DDBJ databases">
        <title>MicrobeMod: A computational toolkit for identifying prokaryotic methylation and restriction-modification with nanopore sequencing.</title>
        <authorList>
            <person name="Crits-Christoph A."/>
            <person name="Kang S.C."/>
            <person name="Lee H."/>
            <person name="Ostrov N."/>
        </authorList>
    </citation>
    <scope>NUCLEOTIDE SEQUENCE [LARGE SCALE GENOMIC DNA]</scope>
    <source>
        <strain evidence="6 7">ATCC 25935</strain>
    </source>
</reference>
<dbReference type="InterPro" id="IPR006710">
    <property type="entry name" value="Glyco_hydro_43"/>
</dbReference>
<dbReference type="RefSeq" id="WP_154820118.1">
    <property type="nucleotide sequence ID" value="NZ_CP140152.1"/>
</dbReference>
<evidence type="ECO:0000256" key="4">
    <source>
        <dbReference type="RuleBase" id="RU361187"/>
    </source>
</evidence>
<dbReference type="InterPro" id="IPR051795">
    <property type="entry name" value="Glycosyl_Hydrlase_43"/>
</dbReference>
<dbReference type="Gene3D" id="2.115.10.20">
    <property type="entry name" value="Glycosyl hydrolase domain, family 43"/>
    <property type="match status" value="1"/>
</dbReference>
<comment type="similarity">
    <text evidence="1 4">Belongs to the glycosyl hydrolase 43 family.</text>
</comment>
<organism evidence="6 7">
    <name type="scientific">Duganella zoogloeoides</name>
    <dbReference type="NCBI Taxonomy" id="75659"/>
    <lineage>
        <taxon>Bacteria</taxon>
        <taxon>Pseudomonadati</taxon>
        <taxon>Pseudomonadota</taxon>
        <taxon>Betaproteobacteria</taxon>
        <taxon>Burkholderiales</taxon>
        <taxon>Oxalobacteraceae</taxon>
        <taxon>Telluria group</taxon>
        <taxon>Duganella</taxon>
    </lineage>
</organism>
<keyword evidence="3 4" id="KW-0326">Glycosidase</keyword>
<feature type="signal peptide" evidence="5">
    <location>
        <begin position="1"/>
        <end position="20"/>
    </location>
</feature>
<proteinExistence type="inferred from homology"/>
<dbReference type="InterPro" id="IPR023296">
    <property type="entry name" value="Glyco_hydro_beta-prop_sf"/>
</dbReference>
<evidence type="ECO:0000313" key="6">
    <source>
        <dbReference type="EMBL" id="WQH07356.1"/>
    </source>
</evidence>
<dbReference type="PANTHER" id="PTHR42812">
    <property type="entry name" value="BETA-XYLOSIDASE"/>
    <property type="match status" value="1"/>
</dbReference>
<keyword evidence="5" id="KW-0732">Signal</keyword>
<dbReference type="GeneID" id="43166721"/>
<keyword evidence="2 4" id="KW-0378">Hydrolase</keyword>
<dbReference type="SUPFAM" id="SSF75005">
    <property type="entry name" value="Arabinanase/levansucrase/invertase"/>
    <property type="match status" value="1"/>
</dbReference>
<evidence type="ECO:0000256" key="3">
    <source>
        <dbReference type="ARBA" id="ARBA00023295"/>
    </source>
</evidence>
<evidence type="ECO:0000256" key="1">
    <source>
        <dbReference type="ARBA" id="ARBA00009865"/>
    </source>
</evidence>
<evidence type="ECO:0000313" key="7">
    <source>
        <dbReference type="Proteomes" id="UP001326110"/>
    </source>
</evidence>
<evidence type="ECO:0000256" key="2">
    <source>
        <dbReference type="ARBA" id="ARBA00022801"/>
    </source>
</evidence>
<accession>A0ABZ0Y630</accession>
<keyword evidence="7" id="KW-1185">Reference proteome</keyword>
<evidence type="ECO:0000256" key="5">
    <source>
        <dbReference type="SAM" id="SignalP"/>
    </source>
</evidence>
<name>A0ABZ0Y630_9BURK</name>
<dbReference type="PANTHER" id="PTHR42812:SF14">
    <property type="entry name" value="SECRETED PROTEIN"/>
    <property type="match status" value="1"/>
</dbReference>
<dbReference type="GO" id="GO:0016787">
    <property type="term" value="F:hydrolase activity"/>
    <property type="evidence" value="ECO:0007669"/>
    <property type="project" value="UniProtKB-KW"/>
</dbReference>
<sequence length="382" mass="41586">MPRLTILSAILLCCALPAIAQRSPAQPAQPSQQSQPAAIAPLPPADAPLQLPAMHLHDPFIVADQASRTYYLYTSNVPSMSGECGVGVMAYTSTDLKHWRKPTVVFRLPQGGWANDGAWAPEVHAWQGKYYLLTTMYNEKLTLDKPSASGWKAFRRGTIMAVADSPQGPFVPLNHGEPVVPSDLMTLDGTLHIDRAGKPWYVYAHEWVQTADGTIEAMPLTSALKPAGAPVLLFKASEADWSNGQKPVDPDGKPAKAPVYVTDGPQLYPSTDGSLLMLWSSYDKNGYVQSVARSASGDVRGPWTQLPPILKRDSGHGMLFDTFDGKRMLVVHRPFKNARGKLYEVRDAGGRIEILNQRVDLDGDHLMGVAERAPKLACPAAK</sequence>
<feature type="chain" id="PRO_5047550049" evidence="5">
    <location>
        <begin position="21"/>
        <end position="382"/>
    </location>
</feature>
<dbReference type="EMBL" id="CP140152">
    <property type="protein sequence ID" value="WQH07356.1"/>
    <property type="molecule type" value="Genomic_DNA"/>
</dbReference>
<dbReference type="CDD" id="cd08981">
    <property type="entry name" value="GH43_Bt1873-like"/>
    <property type="match status" value="1"/>
</dbReference>
<protein>
    <submittedName>
        <fullName evidence="6">Glycoside hydrolase family 43 protein</fullName>
    </submittedName>
</protein>
<dbReference type="Pfam" id="PF04616">
    <property type="entry name" value="Glyco_hydro_43"/>
    <property type="match status" value="1"/>
</dbReference>